<name>A0A2T7P7E1_POMCA</name>
<dbReference type="EMBL" id="PZQS01000006">
    <property type="protein sequence ID" value="PVD29313.1"/>
    <property type="molecule type" value="Genomic_DNA"/>
</dbReference>
<organism evidence="1 2">
    <name type="scientific">Pomacea canaliculata</name>
    <name type="common">Golden apple snail</name>
    <dbReference type="NCBI Taxonomy" id="400727"/>
    <lineage>
        <taxon>Eukaryota</taxon>
        <taxon>Metazoa</taxon>
        <taxon>Spiralia</taxon>
        <taxon>Lophotrochozoa</taxon>
        <taxon>Mollusca</taxon>
        <taxon>Gastropoda</taxon>
        <taxon>Caenogastropoda</taxon>
        <taxon>Architaenioglossa</taxon>
        <taxon>Ampullarioidea</taxon>
        <taxon>Ampullariidae</taxon>
        <taxon>Pomacea</taxon>
    </lineage>
</organism>
<dbReference type="Proteomes" id="UP000245119">
    <property type="component" value="Linkage Group LG6"/>
</dbReference>
<dbReference type="AlphaFoldDB" id="A0A2T7P7E1"/>
<comment type="caution">
    <text evidence="1">The sequence shown here is derived from an EMBL/GenBank/DDBJ whole genome shotgun (WGS) entry which is preliminary data.</text>
</comment>
<evidence type="ECO:0000313" key="2">
    <source>
        <dbReference type="Proteomes" id="UP000245119"/>
    </source>
</evidence>
<evidence type="ECO:0000313" key="1">
    <source>
        <dbReference type="EMBL" id="PVD29313.1"/>
    </source>
</evidence>
<sequence>MPVAAGSAPGHREDVKKHRMMASDRLMWVDALSAWIPDKQPTSQDQYLLVGVYISEIVSRADMNLHVWLLAVAGMCRIHKKSYPPHTIPHLPPTHTHPSVPHMASGLPARWWLHGRKAAVCSACPEMTKCYLGGRFVPKAAIVWPPEDALIAVKERIKHYKLLPYWGPFISRLLQPAFYKQPPAFIARDCTNLLFFSDKTDFASRDDQET</sequence>
<proteinExistence type="predicted"/>
<protein>
    <submittedName>
        <fullName evidence="1">Uncharacterized protein</fullName>
    </submittedName>
</protein>
<reference evidence="1 2" key="1">
    <citation type="submission" date="2018-04" db="EMBL/GenBank/DDBJ databases">
        <title>The genome of golden apple snail Pomacea canaliculata provides insight into stress tolerance and invasive adaptation.</title>
        <authorList>
            <person name="Liu C."/>
            <person name="Liu B."/>
            <person name="Ren Y."/>
            <person name="Zhang Y."/>
            <person name="Wang H."/>
            <person name="Li S."/>
            <person name="Jiang F."/>
            <person name="Yin L."/>
            <person name="Zhang G."/>
            <person name="Qian W."/>
            <person name="Fan W."/>
        </authorList>
    </citation>
    <scope>NUCLEOTIDE SEQUENCE [LARGE SCALE GENOMIC DNA]</scope>
    <source>
        <strain evidence="1">SZHN2017</strain>
        <tissue evidence="1">Muscle</tissue>
    </source>
</reference>
<gene>
    <name evidence="1" type="ORF">C0Q70_11910</name>
</gene>
<keyword evidence="2" id="KW-1185">Reference proteome</keyword>
<accession>A0A2T7P7E1</accession>